<comment type="caution">
    <text evidence="3">The sequence shown here is derived from an EMBL/GenBank/DDBJ whole genome shotgun (WGS) entry which is preliminary data.</text>
</comment>
<keyword evidence="4" id="KW-1185">Reference proteome</keyword>
<sequence length="307" mass="34764">MNIKNHIFSSFLFLYLLASHNTLQATPWAKELHKLFDNATGFGVPATDPELDKYSKDFPTDAPLSHTGKTLLTYNRFGFDALDPATIKESWICTAIIEYAKNAGYPLADIGGGYGRLVKVLVSQGATIIYNDLDFRHLMHGLQQISAKDYHRLYLNNKRFPNQTDFPDASLSGVILHRVIHFLSPEEIEAGFKKIARWLVPGGKLFIVVLPPHHGEYREKVLPAYDKAWAEGNPWPGDNLLTHKILPEQAYGLPKTLHVMDQRPLTRALEKFGFVVEKFDFISMKKFCASARLRDGKEQFGLIAHKI</sequence>
<evidence type="ECO:0000256" key="1">
    <source>
        <dbReference type="SAM" id="SignalP"/>
    </source>
</evidence>
<gene>
    <name evidence="3" type="ORF">EQU50_00330</name>
</gene>
<dbReference type="AlphaFoldDB" id="A0A4Q7DL48"/>
<keyword evidence="3" id="KW-0808">Transferase</keyword>
<keyword evidence="3" id="KW-0489">Methyltransferase</keyword>
<dbReference type="CDD" id="cd02440">
    <property type="entry name" value="AdoMet_MTases"/>
    <property type="match status" value="1"/>
</dbReference>
<organism evidence="3 4">
    <name type="scientific">Candidatus Finniella inopinata</name>
    <dbReference type="NCBI Taxonomy" id="1696036"/>
    <lineage>
        <taxon>Bacteria</taxon>
        <taxon>Pseudomonadati</taxon>
        <taxon>Pseudomonadota</taxon>
        <taxon>Alphaproteobacteria</taxon>
        <taxon>Holosporales</taxon>
        <taxon>Candidatus Paracaedibacteraceae</taxon>
        <taxon>Candidatus Finniella</taxon>
    </lineage>
</organism>
<evidence type="ECO:0000259" key="2">
    <source>
        <dbReference type="Pfam" id="PF08241"/>
    </source>
</evidence>
<dbReference type="OrthoDB" id="8592889at2"/>
<accession>A0A4Q7DL48</accession>
<feature type="signal peptide" evidence="1">
    <location>
        <begin position="1"/>
        <end position="24"/>
    </location>
</feature>
<dbReference type="RefSeq" id="WP_130153182.1">
    <property type="nucleotide sequence ID" value="NZ_SCFB01000001.1"/>
</dbReference>
<proteinExistence type="predicted"/>
<feature type="chain" id="PRO_5020577920" evidence="1">
    <location>
        <begin position="25"/>
        <end position="307"/>
    </location>
</feature>
<dbReference type="InterPro" id="IPR029063">
    <property type="entry name" value="SAM-dependent_MTases_sf"/>
</dbReference>
<dbReference type="Proteomes" id="UP000293550">
    <property type="component" value="Unassembled WGS sequence"/>
</dbReference>
<dbReference type="InterPro" id="IPR013216">
    <property type="entry name" value="Methyltransf_11"/>
</dbReference>
<dbReference type="EMBL" id="SCFB01000001">
    <property type="protein sequence ID" value="RZI47069.1"/>
    <property type="molecule type" value="Genomic_DNA"/>
</dbReference>
<dbReference type="GO" id="GO:0032259">
    <property type="term" value="P:methylation"/>
    <property type="evidence" value="ECO:0007669"/>
    <property type="project" value="UniProtKB-KW"/>
</dbReference>
<protein>
    <submittedName>
        <fullName evidence="3">Class I SAM-dependent methyltransferase</fullName>
    </submittedName>
</protein>
<evidence type="ECO:0000313" key="3">
    <source>
        <dbReference type="EMBL" id="RZI47069.1"/>
    </source>
</evidence>
<reference evidence="3 4" key="1">
    <citation type="submission" date="2018-10" db="EMBL/GenBank/DDBJ databases">
        <title>An updated phylogeny of the Alphaproteobacteria reveals that the parasitic Rickettsiales and Holosporales have independent origins.</title>
        <authorList>
            <person name="Munoz-Gomez S.A."/>
            <person name="Hess S."/>
            <person name="Burger G."/>
            <person name="Lang B.F."/>
            <person name="Susko E."/>
            <person name="Slamovits C.H."/>
            <person name="Roger A.J."/>
        </authorList>
    </citation>
    <scope>NUCLEOTIDE SEQUENCE [LARGE SCALE GENOMIC DNA]</scope>
    <source>
        <strain evidence="3">HOLO01</strain>
    </source>
</reference>
<evidence type="ECO:0000313" key="4">
    <source>
        <dbReference type="Proteomes" id="UP000293550"/>
    </source>
</evidence>
<dbReference type="Pfam" id="PF08241">
    <property type="entry name" value="Methyltransf_11"/>
    <property type="match status" value="1"/>
</dbReference>
<name>A0A4Q7DL48_9PROT</name>
<keyword evidence="1" id="KW-0732">Signal</keyword>
<feature type="domain" description="Methyltransferase type 11" evidence="2">
    <location>
        <begin position="109"/>
        <end position="207"/>
    </location>
</feature>
<dbReference type="Gene3D" id="3.40.50.150">
    <property type="entry name" value="Vaccinia Virus protein VP39"/>
    <property type="match status" value="1"/>
</dbReference>
<dbReference type="GO" id="GO:0008757">
    <property type="term" value="F:S-adenosylmethionine-dependent methyltransferase activity"/>
    <property type="evidence" value="ECO:0007669"/>
    <property type="project" value="InterPro"/>
</dbReference>
<dbReference type="SUPFAM" id="SSF53335">
    <property type="entry name" value="S-adenosyl-L-methionine-dependent methyltransferases"/>
    <property type="match status" value="1"/>
</dbReference>